<evidence type="ECO:0000313" key="1">
    <source>
        <dbReference type="EMBL" id="KAK7396956.1"/>
    </source>
</evidence>
<name>A0AAN9XLW4_PSOTE</name>
<proteinExistence type="predicted"/>
<gene>
    <name evidence="1" type="ORF">VNO78_18119</name>
</gene>
<comment type="caution">
    <text evidence="1">The sequence shown here is derived from an EMBL/GenBank/DDBJ whole genome shotgun (WGS) entry which is preliminary data.</text>
</comment>
<protein>
    <submittedName>
        <fullName evidence="1">Uncharacterized protein</fullName>
    </submittedName>
</protein>
<sequence>MEFRSKCTFPNHMQCSRSPVTNPPCPRLFGASGTVSYHKLDNQHSSKTWPYLIKIDISTWSVAIIKVCCLFSKE</sequence>
<evidence type="ECO:0000313" key="2">
    <source>
        <dbReference type="Proteomes" id="UP001386955"/>
    </source>
</evidence>
<dbReference type="Proteomes" id="UP001386955">
    <property type="component" value="Unassembled WGS sequence"/>
</dbReference>
<organism evidence="1 2">
    <name type="scientific">Psophocarpus tetragonolobus</name>
    <name type="common">Winged bean</name>
    <name type="synonym">Dolichos tetragonolobus</name>
    <dbReference type="NCBI Taxonomy" id="3891"/>
    <lineage>
        <taxon>Eukaryota</taxon>
        <taxon>Viridiplantae</taxon>
        <taxon>Streptophyta</taxon>
        <taxon>Embryophyta</taxon>
        <taxon>Tracheophyta</taxon>
        <taxon>Spermatophyta</taxon>
        <taxon>Magnoliopsida</taxon>
        <taxon>eudicotyledons</taxon>
        <taxon>Gunneridae</taxon>
        <taxon>Pentapetalae</taxon>
        <taxon>rosids</taxon>
        <taxon>fabids</taxon>
        <taxon>Fabales</taxon>
        <taxon>Fabaceae</taxon>
        <taxon>Papilionoideae</taxon>
        <taxon>50 kb inversion clade</taxon>
        <taxon>NPAAA clade</taxon>
        <taxon>indigoferoid/millettioid clade</taxon>
        <taxon>Phaseoleae</taxon>
        <taxon>Psophocarpus</taxon>
    </lineage>
</organism>
<dbReference type="EMBL" id="JAYMYS010000004">
    <property type="protein sequence ID" value="KAK7396956.1"/>
    <property type="molecule type" value="Genomic_DNA"/>
</dbReference>
<accession>A0AAN9XLW4</accession>
<reference evidence="1 2" key="1">
    <citation type="submission" date="2024-01" db="EMBL/GenBank/DDBJ databases">
        <title>The genomes of 5 underutilized Papilionoideae crops provide insights into root nodulation and disease resistanc.</title>
        <authorList>
            <person name="Jiang F."/>
        </authorList>
    </citation>
    <scope>NUCLEOTIDE SEQUENCE [LARGE SCALE GENOMIC DNA]</scope>
    <source>
        <strain evidence="1">DUOXIRENSHENG_FW03</strain>
        <tissue evidence="1">Leaves</tissue>
    </source>
</reference>
<keyword evidence="2" id="KW-1185">Reference proteome</keyword>
<dbReference type="AlphaFoldDB" id="A0AAN9XLW4"/>